<keyword evidence="1" id="KW-0399">Innate immunity</keyword>
<proteinExistence type="predicted"/>
<dbReference type="SMART" id="SM00336">
    <property type="entry name" value="BBOX"/>
    <property type="match status" value="1"/>
</dbReference>
<dbReference type="Gene3D" id="3.30.160.60">
    <property type="entry name" value="Classic Zinc Finger"/>
    <property type="match status" value="1"/>
</dbReference>
<feature type="coiled-coil region" evidence="7">
    <location>
        <begin position="202"/>
        <end position="236"/>
    </location>
</feature>
<name>A0AAW0MDC0_9GOBI</name>
<keyword evidence="5" id="KW-0391">Immunity</keyword>
<feature type="coiled-coil region" evidence="7">
    <location>
        <begin position="267"/>
        <end position="294"/>
    </location>
</feature>
<dbReference type="SUPFAM" id="SSF57850">
    <property type="entry name" value="RING/U-box"/>
    <property type="match status" value="1"/>
</dbReference>
<organism evidence="11 12">
    <name type="scientific">Mugilogobius chulae</name>
    <name type="common">yellowstripe goby</name>
    <dbReference type="NCBI Taxonomy" id="88201"/>
    <lineage>
        <taxon>Eukaryota</taxon>
        <taxon>Metazoa</taxon>
        <taxon>Chordata</taxon>
        <taxon>Craniata</taxon>
        <taxon>Vertebrata</taxon>
        <taxon>Euteleostomi</taxon>
        <taxon>Actinopterygii</taxon>
        <taxon>Neopterygii</taxon>
        <taxon>Teleostei</taxon>
        <taxon>Neoteleostei</taxon>
        <taxon>Acanthomorphata</taxon>
        <taxon>Gobiaria</taxon>
        <taxon>Gobiiformes</taxon>
        <taxon>Gobioidei</taxon>
        <taxon>Gobiidae</taxon>
        <taxon>Gobionellinae</taxon>
        <taxon>Mugilogobius</taxon>
    </lineage>
</organism>
<comment type="caution">
    <text evidence="11">The sequence shown here is derived from an EMBL/GenBank/DDBJ whole genome shotgun (WGS) entry which is preliminary data.</text>
</comment>
<dbReference type="InterPro" id="IPR003879">
    <property type="entry name" value="Butyrophylin_SPRY"/>
</dbReference>
<evidence type="ECO:0000259" key="10">
    <source>
        <dbReference type="PROSITE" id="PS50188"/>
    </source>
</evidence>
<dbReference type="InterPro" id="IPR017907">
    <property type="entry name" value="Znf_RING_CS"/>
</dbReference>
<dbReference type="Pfam" id="PF13765">
    <property type="entry name" value="PRY"/>
    <property type="match status" value="1"/>
</dbReference>
<evidence type="ECO:0000259" key="9">
    <source>
        <dbReference type="PROSITE" id="PS50119"/>
    </source>
</evidence>
<dbReference type="AlphaFoldDB" id="A0AAW0MDC0"/>
<dbReference type="Pfam" id="PF00643">
    <property type="entry name" value="zf-B_box"/>
    <property type="match status" value="1"/>
</dbReference>
<dbReference type="Gene3D" id="3.30.40.10">
    <property type="entry name" value="Zinc/RING finger domain, C3HC4 (zinc finger)"/>
    <property type="match status" value="1"/>
</dbReference>
<dbReference type="Gene3D" id="4.10.830.40">
    <property type="match status" value="1"/>
</dbReference>
<evidence type="ECO:0008006" key="13">
    <source>
        <dbReference type="Google" id="ProtNLM"/>
    </source>
</evidence>
<dbReference type="GO" id="GO:0005737">
    <property type="term" value="C:cytoplasm"/>
    <property type="evidence" value="ECO:0007669"/>
    <property type="project" value="UniProtKB-ARBA"/>
</dbReference>
<keyword evidence="2" id="KW-0479">Metal-binding</keyword>
<feature type="domain" description="B30.2/SPRY" evidence="10">
    <location>
        <begin position="353"/>
        <end position="549"/>
    </location>
</feature>
<dbReference type="SMART" id="SM00184">
    <property type="entry name" value="RING"/>
    <property type="match status" value="1"/>
</dbReference>
<sequence>MAHKALDHEALSCPVCLDLLKDPVTIPCGHSYCRKCIQQHWDQEEQKQLYSCPECRQSFSPRPVLIKHIMLAGLVEQLKKTGLTAPPADRCYAGPQDVSCDVCTGRKLKAVQSCLQCVASYCESHLQPHYDAAAFKKHQLVAPSHKLQENICFQHDEVKKMFCRSDQQSICYLCSMEQHKGHDTVTSASERAQRQAELPARRALLLQSLQDKETDLKRLQQEAQDISRSAQTAVQRSRDSFRKMALLLDKRRSEVEQQIRSQETTQLSRVQELQDRLQQDVTELKRSISELDTLGLTPDHNQFLQLYASLSTDTQSTEPARIHTGPRSHFEEVTRAVSALRDKLQLTLSPDQVLLSPAEPKTRDDFLQYFTQITLDPNTVNTWLSLSDGNRRVTVMREKQKYPDHPDRFSHKCQVLSRESLTGRSYWEMELSVKYWVRVAVSYRDIQRKGGSDECCFGFNDKSWALECDRNSFTFVFNSVRSKIPGPVGARIGVYLDHSAGVLAFYSVSETNMRLVHRVQTTFTQPLLAGVMIYTSGQGRLQEFGEQRLSESGLDSVDEPHVCLRDAVKGQNPCTVVQVNPDSGPDRT</sequence>
<evidence type="ECO:0000256" key="6">
    <source>
        <dbReference type="PROSITE-ProRule" id="PRU00024"/>
    </source>
</evidence>
<dbReference type="Gene3D" id="2.60.120.920">
    <property type="match status" value="1"/>
</dbReference>
<keyword evidence="4" id="KW-0862">Zinc</keyword>
<protein>
    <recommendedName>
        <fullName evidence="13">Tripartite motif-containing protein 16-like</fullName>
    </recommendedName>
</protein>
<evidence type="ECO:0000256" key="4">
    <source>
        <dbReference type="ARBA" id="ARBA00022833"/>
    </source>
</evidence>
<accession>A0AAW0MDC0</accession>
<dbReference type="GO" id="GO:0008270">
    <property type="term" value="F:zinc ion binding"/>
    <property type="evidence" value="ECO:0007669"/>
    <property type="project" value="UniProtKB-KW"/>
</dbReference>
<dbReference type="PANTHER" id="PTHR25465:SF5">
    <property type="entry name" value="E3 UBIQUITIN_ISG15 LIGASE TRIM25-RELATED"/>
    <property type="match status" value="1"/>
</dbReference>
<evidence type="ECO:0000256" key="7">
    <source>
        <dbReference type="SAM" id="Coils"/>
    </source>
</evidence>
<dbReference type="PROSITE" id="PS50188">
    <property type="entry name" value="B302_SPRY"/>
    <property type="match status" value="1"/>
</dbReference>
<evidence type="ECO:0000313" key="12">
    <source>
        <dbReference type="Proteomes" id="UP001460270"/>
    </source>
</evidence>
<dbReference type="InterPro" id="IPR001870">
    <property type="entry name" value="B30.2/SPRY"/>
</dbReference>
<dbReference type="SMART" id="SM00589">
    <property type="entry name" value="PRY"/>
    <property type="match status" value="1"/>
</dbReference>
<dbReference type="PRINTS" id="PR01407">
    <property type="entry name" value="BUTYPHLNCDUF"/>
</dbReference>
<reference evidence="12" key="1">
    <citation type="submission" date="2024-04" db="EMBL/GenBank/DDBJ databases">
        <title>Salinicola lusitanus LLJ914,a marine bacterium isolated from the Okinawa Trough.</title>
        <authorList>
            <person name="Li J."/>
        </authorList>
    </citation>
    <scope>NUCLEOTIDE SEQUENCE [LARGE SCALE GENOMIC DNA]</scope>
</reference>
<evidence type="ECO:0000256" key="2">
    <source>
        <dbReference type="ARBA" id="ARBA00022723"/>
    </source>
</evidence>
<evidence type="ECO:0000256" key="1">
    <source>
        <dbReference type="ARBA" id="ARBA00022588"/>
    </source>
</evidence>
<keyword evidence="7" id="KW-0175">Coiled coil</keyword>
<dbReference type="EMBL" id="JBBPFD010000726">
    <property type="protein sequence ID" value="KAK7877065.1"/>
    <property type="molecule type" value="Genomic_DNA"/>
</dbReference>
<feature type="domain" description="B box-type" evidence="9">
    <location>
        <begin position="147"/>
        <end position="187"/>
    </location>
</feature>
<evidence type="ECO:0000256" key="5">
    <source>
        <dbReference type="ARBA" id="ARBA00022859"/>
    </source>
</evidence>
<gene>
    <name evidence="11" type="ORF">WMY93_032220</name>
</gene>
<keyword evidence="12" id="KW-1185">Reference proteome</keyword>
<dbReference type="Proteomes" id="UP001460270">
    <property type="component" value="Unassembled WGS sequence"/>
</dbReference>
<dbReference type="SUPFAM" id="SSF57845">
    <property type="entry name" value="B-box zinc-binding domain"/>
    <property type="match status" value="1"/>
</dbReference>
<dbReference type="InterPro" id="IPR000315">
    <property type="entry name" value="Znf_B-box"/>
</dbReference>
<dbReference type="SMART" id="SM00449">
    <property type="entry name" value="SPRY"/>
    <property type="match status" value="1"/>
</dbReference>
<dbReference type="CDD" id="cd19769">
    <property type="entry name" value="Bbox2_TRIM16-like"/>
    <property type="match status" value="1"/>
</dbReference>
<dbReference type="InterPro" id="IPR058030">
    <property type="entry name" value="TRIM8/14/16/25/29/45/65_CC"/>
</dbReference>
<dbReference type="Pfam" id="PF00622">
    <property type="entry name" value="SPRY"/>
    <property type="match status" value="1"/>
</dbReference>
<evidence type="ECO:0000259" key="8">
    <source>
        <dbReference type="PROSITE" id="PS50089"/>
    </source>
</evidence>
<dbReference type="PROSITE" id="PS50119">
    <property type="entry name" value="ZF_BBOX"/>
    <property type="match status" value="1"/>
</dbReference>
<feature type="domain" description="RING-type" evidence="8">
    <location>
        <begin position="13"/>
        <end position="56"/>
    </location>
</feature>
<dbReference type="SUPFAM" id="SSF49899">
    <property type="entry name" value="Concanavalin A-like lectins/glucanases"/>
    <property type="match status" value="1"/>
</dbReference>
<dbReference type="InterPro" id="IPR003877">
    <property type="entry name" value="SPRY_dom"/>
</dbReference>
<dbReference type="InterPro" id="IPR043136">
    <property type="entry name" value="B30.2/SPRY_sf"/>
</dbReference>
<dbReference type="PROSITE" id="PS50089">
    <property type="entry name" value="ZF_RING_2"/>
    <property type="match status" value="1"/>
</dbReference>
<dbReference type="InterPro" id="IPR051051">
    <property type="entry name" value="E3_ubiq-ligase_TRIM/RNF"/>
</dbReference>
<keyword evidence="3 6" id="KW-0863">Zinc-finger</keyword>
<dbReference type="InterPro" id="IPR006574">
    <property type="entry name" value="PRY"/>
</dbReference>
<evidence type="ECO:0000256" key="3">
    <source>
        <dbReference type="ARBA" id="ARBA00022771"/>
    </source>
</evidence>
<dbReference type="Pfam" id="PF25600">
    <property type="entry name" value="TRIM_CC"/>
    <property type="match status" value="1"/>
</dbReference>
<dbReference type="InterPro" id="IPR013083">
    <property type="entry name" value="Znf_RING/FYVE/PHD"/>
</dbReference>
<dbReference type="Pfam" id="PF15227">
    <property type="entry name" value="zf-C3HC4_4"/>
    <property type="match status" value="1"/>
</dbReference>
<dbReference type="InterPro" id="IPR013320">
    <property type="entry name" value="ConA-like_dom_sf"/>
</dbReference>
<dbReference type="CDD" id="cd16040">
    <property type="entry name" value="SPRY_PRY_SNTX"/>
    <property type="match status" value="1"/>
</dbReference>
<dbReference type="PANTHER" id="PTHR25465">
    <property type="entry name" value="B-BOX DOMAIN CONTAINING"/>
    <property type="match status" value="1"/>
</dbReference>
<dbReference type="InterPro" id="IPR001841">
    <property type="entry name" value="Znf_RING"/>
</dbReference>
<dbReference type="PROSITE" id="PS00518">
    <property type="entry name" value="ZF_RING_1"/>
    <property type="match status" value="1"/>
</dbReference>
<dbReference type="GO" id="GO:0045087">
    <property type="term" value="P:innate immune response"/>
    <property type="evidence" value="ECO:0007669"/>
    <property type="project" value="UniProtKB-KW"/>
</dbReference>
<evidence type="ECO:0000313" key="11">
    <source>
        <dbReference type="EMBL" id="KAK7877065.1"/>
    </source>
</evidence>